<dbReference type="AlphaFoldDB" id="A0A081RFZ1"/>
<dbReference type="OrthoDB" id="8737820at2"/>
<organism evidence="5 6">
    <name type="scientific">Sphingobium chlorophenolicum</name>
    <dbReference type="NCBI Taxonomy" id="46429"/>
    <lineage>
        <taxon>Bacteria</taxon>
        <taxon>Pseudomonadati</taxon>
        <taxon>Pseudomonadota</taxon>
        <taxon>Alphaproteobacteria</taxon>
        <taxon>Sphingomonadales</taxon>
        <taxon>Sphingomonadaceae</taxon>
        <taxon>Sphingobium</taxon>
    </lineage>
</organism>
<dbReference type="InterPro" id="IPR012334">
    <property type="entry name" value="Pectin_lyas_fold"/>
</dbReference>
<dbReference type="InterPro" id="IPR052063">
    <property type="entry name" value="Polysaccharide_Lyase_1"/>
</dbReference>
<keyword evidence="5" id="KW-0456">Lyase</keyword>
<evidence type="ECO:0000256" key="4">
    <source>
        <dbReference type="SAM" id="SignalP"/>
    </source>
</evidence>
<dbReference type="GO" id="GO:0046872">
    <property type="term" value="F:metal ion binding"/>
    <property type="evidence" value="ECO:0007669"/>
    <property type="project" value="UniProtKB-KW"/>
</dbReference>
<dbReference type="PROSITE" id="PS51257">
    <property type="entry name" value="PROKAR_LIPOPROTEIN"/>
    <property type="match status" value="1"/>
</dbReference>
<evidence type="ECO:0000313" key="6">
    <source>
        <dbReference type="Proteomes" id="UP000028411"/>
    </source>
</evidence>
<dbReference type="InterPro" id="IPR011050">
    <property type="entry name" value="Pectin_lyase_fold/virulence"/>
</dbReference>
<reference evidence="5 6" key="1">
    <citation type="submission" date="2014-02" db="EMBL/GenBank/DDBJ databases">
        <title>Whole genome sequence of Sphingobium chlorophenolicum NBRC 16172.</title>
        <authorList>
            <person name="Gan H.M."/>
            <person name="Gan H.Y."/>
            <person name="Chew T.H."/>
            <person name="Savka M.A."/>
        </authorList>
    </citation>
    <scope>NUCLEOTIDE SEQUENCE [LARGE SCALE GENOMIC DNA]</scope>
    <source>
        <strain evidence="5 6">NBRC 16172</strain>
    </source>
</reference>
<feature type="signal peptide" evidence="4">
    <location>
        <begin position="1"/>
        <end position="20"/>
    </location>
</feature>
<feature type="chain" id="PRO_5001763338" evidence="4">
    <location>
        <begin position="21"/>
        <end position="444"/>
    </location>
</feature>
<evidence type="ECO:0000313" key="5">
    <source>
        <dbReference type="EMBL" id="KEQ54114.1"/>
    </source>
</evidence>
<sequence>MKWLLAGIILPVVMAGCSGAGSESRAQPVKGEPAFPGAMGYGAAAKGGRGGRIVAVDTLADSGPGSLRACIDASGPRVCIFRVSGVIRFTSRPPVIANPWLTIAGQTAPGGGIVITHAGGAEGRTPILIKNTHDIVIRHIRVRNDRTGTHRGSEDSFTIENSRQVIIDHVSASWARDELINGYGDNDWITISNSIFAEGIPKHDKCALLASDPKGPQHLSFIGNICAHNGDRNPDLNFPPGSCAEVINNILYNGQSEFAEIWESFGGVPVSLIGNSFIAGKNTRSDTVGVARNVTGSKGIAKVYLADNRFDGDFVHISPLIEQTKVDRPPCPATIAAEPADAAYESVLGEAGAFPRDPFDRRIVHQVRERKGHIVKQPGLIDEPAPGAPYLDADGDGMDDRWEAQHGADPRKADPWDDADGDGVANLDQYLDQLSRDLMDGSAG</sequence>
<comment type="caution">
    <text evidence="5">The sequence shown here is derived from an EMBL/GenBank/DDBJ whole genome shotgun (WGS) entry which is preliminary data.</text>
</comment>
<dbReference type="RefSeq" id="WP_037449739.1">
    <property type="nucleotide sequence ID" value="NZ_JFHR01000014.1"/>
</dbReference>
<dbReference type="Gene3D" id="2.160.20.10">
    <property type="entry name" value="Single-stranded right-handed beta-helix, Pectin lyase-like"/>
    <property type="match status" value="1"/>
</dbReference>
<dbReference type="PANTHER" id="PTHR42970:SF1">
    <property type="entry name" value="PECTATE LYASE C-RELATED"/>
    <property type="match status" value="1"/>
</dbReference>
<dbReference type="EMBL" id="JFHR01000014">
    <property type="protein sequence ID" value="KEQ54114.1"/>
    <property type="molecule type" value="Genomic_DNA"/>
</dbReference>
<keyword evidence="1" id="KW-0479">Metal-binding</keyword>
<protein>
    <submittedName>
        <fullName evidence="5">Putative pectate lyase</fullName>
    </submittedName>
</protein>
<dbReference type="PANTHER" id="PTHR42970">
    <property type="entry name" value="PECTATE LYASE C-RELATED"/>
    <property type="match status" value="1"/>
</dbReference>
<accession>A0A081RFZ1</accession>
<keyword evidence="2" id="KW-0325">Glycoprotein</keyword>
<keyword evidence="4" id="KW-0732">Signal</keyword>
<dbReference type="Proteomes" id="UP000028411">
    <property type="component" value="Unassembled WGS sequence"/>
</dbReference>
<proteinExistence type="predicted"/>
<name>A0A081RFZ1_SPHCR</name>
<gene>
    <name evidence="5" type="ORF">BV95_01608</name>
</gene>
<dbReference type="GO" id="GO:0016829">
    <property type="term" value="F:lyase activity"/>
    <property type="evidence" value="ECO:0007669"/>
    <property type="project" value="UniProtKB-KW"/>
</dbReference>
<evidence type="ECO:0000256" key="2">
    <source>
        <dbReference type="ARBA" id="ARBA00023180"/>
    </source>
</evidence>
<dbReference type="SUPFAM" id="SSF51126">
    <property type="entry name" value="Pectin lyase-like"/>
    <property type="match status" value="1"/>
</dbReference>
<dbReference type="PATRIC" id="fig|46429.4.peg.1574"/>
<evidence type="ECO:0000256" key="1">
    <source>
        <dbReference type="ARBA" id="ARBA00022723"/>
    </source>
</evidence>
<evidence type="ECO:0000256" key="3">
    <source>
        <dbReference type="SAM" id="MobiDB-lite"/>
    </source>
</evidence>
<dbReference type="eggNOG" id="COG3866">
    <property type="taxonomic scope" value="Bacteria"/>
</dbReference>
<feature type="compositionally biased region" description="Basic and acidic residues" evidence="3">
    <location>
        <begin position="398"/>
        <end position="415"/>
    </location>
</feature>
<feature type="region of interest" description="Disordered" evidence="3">
    <location>
        <begin position="378"/>
        <end position="424"/>
    </location>
</feature>